<name>A0A1B0AHC9_GLOPL</name>
<reference evidence="1" key="2">
    <citation type="submission" date="2020-05" db="UniProtKB">
        <authorList>
            <consortium name="EnsemblMetazoa"/>
        </authorList>
    </citation>
    <scope>IDENTIFICATION</scope>
    <source>
        <strain evidence="1">IAEA</strain>
    </source>
</reference>
<organism evidence="1 2">
    <name type="scientific">Glossina pallidipes</name>
    <name type="common">Tsetse fly</name>
    <dbReference type="NCBI Taxonomy" id="7398"/>
    <lineage>
        <taxon>Eukaryota</taxon>
        <taxon>Metazoa</taxon>
        <taxon>Ecdysozoa</taxon>
        <taxon>Arthropoda</taxon>
        <taxon>Hexapoda</taxon>
        <taxon>Insecta</taxon>
        <taxon>Pterygota</taxon>
        <taxon>Neoptera</taxon>
        <taxon>Endopterygota</taxon>
        <taxon>Diptera</taxon>
        <taxon>Brachycera</taxon>
        <taxon>Muscomorpha</taxon>
        <taxon>Hippoboscoidea</taxon>
        <taxon>Glossinidae</taxon>
        <taxon>Glossina</taxon>
    </lineage>
</organism>
<reference evidence="2" key="1">
    <citation type="submission" date="2014-03" db="EMBL/GenBank/DDBJ databases">
        <authorList>
            <person name="Aksoy S."/>
            <person name="Warren W."/>
            <person name="Wilson R.K."/>
        </authorList>
    </citation>
    <scope>NUCLEOTIDE SEQUENCE [LARGE SCALE GENOMIC DNA]</scope>
    <source>
        <strain evidence="2">IAEA</strain>
    </source>
</reference>
<dbReference type="EnsemblMetazoa" id="GPAI045818-RA">
    <property type="protein sequence ID" value="GPAI045818-PA"/>
    <property type="gene ID" value="GPAI045818"/>
</dbReference>
<evidence type="ECO:0000313" key="2">
    <source>
        <dbReference type="Proteomes" id="UP000092445"/>
    </source>
</evidence>
<proteinExistence type="predicted"/>
<keyword evidence="2" id="KW-1185">Reference proteome</keyword>
<evidence type="ECO:0000313" key="1">
    <source>
        <dbReference type="EnsemblMetazoa" id="GPAI045818-PA"/>
    </source>
</evidence>
<dbReference type="Proteomes" id="UP000092445">
    <property type="component" value="Unassembled WGS sequence"/>
</dbReference>
<protein>
    <submittedName>
        <fullName evidence="1">Uncharacterized protein</fullName>
    </submittedName>
</protein>
<dbReference type="VEuPathDB" id="VectorBase:GPAI045818"/>
<sequence>MNEQTSMQKNYSYYERYAKVNTPNIRNKKTVDLTNHLRNVCFVNMKAKNDATTPQTMLHYDAPDQSCDRSAFIEIEGCERGQFDTKTKFIVYPLIRLSIRIQLIELEWRGLNTKGRHIINTVPTVNALKANLIDVKLAANTFMLSFVLFFNKISRLNSKMIRIESRIDEVNGSFEELVQPFRNVALSANPNRNHDWLSQPEERYFVLQPSLGLL</sequence>
<accession>A0A1B0AHC9</accession>
<dbReference type="AlphaFoldDB" id="A0A1B0AHC9"/>